<feature type="transmembrane region" description="Helical" evidence="1">
    <location>
        <begin position="92"/>
        <end position="110"/>
    </location>
</feature>
<feature type="transmembrane region" description="Helical" evidence="1">
    <location>
        <begin position="148"/>
        <end position="168"/>
    </location>
</feature>
<feature type="transmembrane region" description="Helical" evidence="1">
    <location>
        <begin position="331"/>
        <end position="349"/>
    </location>
</feature>
<accession>A0A0G0X4A3</accession>
<feature type="transmembrane region" description="Helical" evidence="1">
    <location>
        <begin position="308"/>
        <end position="325"/>
    </location>
</feature>
<comment type="caution">
    <text evidence="2">The sequence shown here is derived from an EMBL/GenBank/DDBJ whole genome shotgun (WGS) entry which is preliminary data.</text>
</comment>
<dbReference type="EMBL" id="LCAO01000010">
    <property type="protein sequence ID" value="KKR91515.1"/>
    <property type="molecule type" value="Genomic_DNA"/>
</dbReference>
<feature type="transmembrane region" description="Helical" evidence="1">
    <location>
        <begin position="220"/>
        <end position="244"/>
    </location>
</feature>
<keyword evidence="1" id="KW-0472">Membrane</keyword>
<feature type="transmembrane region" description="Helical" evidence="1">
    <location>
        <begin position="7"/>
        <end position="27"/>
    </location>
</feature>
<feature type="transmembrane region" description="Helical" evidence="1">
    <location>
        <begin position="356"/>
        <end position="375"/>
    </location>
</feature>
<gene>
    <name evidence="2" type="ORF">UU42_C0010G0010</name>
</gene>
<feature type="transmembrane region" description="Helical" evidence="1">
    <location>
        <begin position="122"/>
        <end position="142"/>
    </location>
</feature>
<protein>
    <recommendedName>
        <fullName evidence="4">Glycosyltransferase RgtA/B/C/D-like domain-containing protein</fullName>
    </recommendedName>
</protein>
<feature type="transmembrane region" description="Helical" evidence="1">
    <location>
        <begin position="381"/>
        <end position="401"/>
    </location>
</feature>
<organism evidence="2 3">
    <name type="scientific">Candidatus Woesebacteria bacterium GW2011_GWA1_41_13b</name>
    <dbReference type="NCBI Taxonomy" id="1618555"/>
    <lineage>
        <taxon>Bacteria</taxon>
        <taxon>Candidatus Woeseibacteriota</taxon>
    </lineage>
</organism>
<evidence type="ECO:0000313" key="2">
    <source>
        <dbReference type="EMBL" id="KKR91515.1"/>
    </source>
</evidence>
<dbReference type="Proteomes" id="UP000034676">
    <property type="component" value="Unassembled WGS sequence"/>
</dbReference>
<keyword evidence="1" id="KW-0812">Transmembrane</keyword>
<proteinExistence type="predicted"/>
<sequence length="402" mass="46181">MKKYLPRIFIFLTVFWIYFGMATSWSFKPKWALDYFNPLARSLLAGRLNIVNPPISYDLVFVNGKWYAPWGMLPALFLIPIQIIKGRFIPPLYLTLFFAAADVMVFYLLLQRIKREFLPKFTEISLWLVLLLFALGTTHVYVGTLGSVWHVGQMVTNFFGTLSVFFIFKKKRTLKDYFYSICSAGVALLGRATIVLLVLVPAALYARDYLLAGKQRKQGLIGAVFLFGIPLGLFTTVFLTYNWLRFGSIFEYGFRYINESPYLAMIREKNGILSLANLPANIWYMLFEIPRFAWESGLKLHFNLKGNSIFFLTPPLLAIVWANPWKKAEVAALWLAAVVTMIPSLLHYGTGWMQFGYRYTLDITAILVLLSVFGMKGKLNWLYILGIFFSVIVYQMGINALM</sequence>
<evidence type="ECO:0000313" key="3">
    <source>
        <dbReference type="Proteomes" id="UP000034676"/>
    </source>
</evidence>
<keyword evidence="1" id="KW-1133">Transmembrane helix</keyword>
<name>A0A0G0X4A3_9BACT</name>
<evidence type="ECO:0008006" key="4">
    <source>
        <dbReference type="Google" id="ProtNLM"/>
    </source>
</evidence>
<evidence type="ECO:0000256" key="1">
    <source>
        <dbReference type="SAM" id="Phobius"/>
    </source>
</evidence>
<feature type="transmembrane region" description="Helical" evidence="1">
    <location>
        <begin position="177"/>
        <end position="200"/>
    </location>
</feature>
<reference evidence="2 3" key="1">
    <citation type="journal article" date="2015" name="Nature">
        <title>rRNA introns, odd ribosomes, and small enigmatic genomes across a large radiation of phyla.</title>
        <authorList>
            <person name="Brown C.T."/>
            <person name="Hug L.A."/>
            <person name="Thomas B.C."/>
            <person name="Sharon I."/>
            <person name="Castelle C.J."/>
            <person name="Singh A."/>
            <person name="Wilkins M.J."/>
            <person name="Williams K.H."/>
            <person name="Banfield J.F."/>
        </authorList>
    </citation>
    <scope>NUCLEOTIDE SEQUENCE [LARGE SCALE GENOMIC DNA]</scope>
</reference>
<dbReference type="AlphaFoldDB" id="A0A0G0X4A3"/>